<feature type="transmembrane region" description="Helical" evidence="2">
    <location>
        <begin position="230"/>
        <end position="248"/>
    </location>
</feature>
<feature type="compositionally biased region" description="Basic and acidic residues" evidence="1">
    <location>
        <begin position="1"/>
        <end position="15"/>
    </location>
</feature>
<protein>
    <recommendedName>
        <fullName evidence="5">Integral membrane protein</fullName>
    </recommendedName>
</protein>
<reference evidence="4" key="1">
    <citation type="submission" date="2023-07" db="EMBL/GenBank/DDBJ databases">
        <title>Myceligenerans salitolerans sp. nov., a halotolerant actinomycete isolated from a salt lake in Xinjiang, China.</title>
        <authorList>
            <person name="Guan T."/>
        </authorList>
    </citation>
    <scope>NUCLEOTIDE SEQUENCE [LARGE SCALE GENOMIC DNA]</scope>
    <source>
        <strain evidence="4">XHU 5031</strain>
    </source>
</reference>
<evidence type="ECO:0000256" key="2">
    <source>
        <dbReference type="SAM" id="Phobius"/>
    </source>
</evidence>
<evidence type="ECO:0000313" key="4">
    <source>
        <dbReference type="Proteomes" id="UP000664617"/>
    </source>
</evidence>
<dbReference type="EMBL" id="JAFMPK010000020">
    <property type="protein sequence ID" value="MBO0608070.1"/>
    <property type="molecule type" value="Genomic_DNA"/>
</dbReference>
<dbReference type="InterPro" id="IPR010380">
    <property type="entry name" value="DUF975"/>
</dbReference>
<evidence type="ECO:0000313" key="3">
    <source>
        <dbReference type="EMBL" id="MBO0608070.1"/>
    </source>
</evidence>
<proteinExistence type="predicted"/>
<dbReference type="PANTHER" id="PTHR40076">
    <property type="entry name" value="MEMBRANE PROTEIN-RELATED"/>
    <property type="match status" value="1"/>
</dbReference>
<gene>
    <name evidence="3" type="ORF">J0911_03400</name>
</gene>
<feature type="transmembrane region" description="Helical" evidence="2">
    <location>
        <begin position="291"/>
        <end position="309"/>
    </location>
</feature>
<comment type="caution">
    <text evidence="3">The sequence shown here is derived from an EMBL/GenBank/DDBJ whole genome shotgun (WGS) entry which is preliminary data.</text>
</comment>
<feature type="transmembrane region" description="Helical" evidence="2">
    <location>
        <begin position="205"/>
        <end position="224"/>
    </location>
</feature>
<organism evidence="3 4">
    <name type="scientific">Myceligenerans salitolerans</name>
    <dbReference type="NCBI Taxonomy" id="1230528"/>
    <lineage>
        <taxon>Bacteria</taxon>
        <taxon>Bacillati</taxon>
        <taxon>Actinomycetota</taxon>
        <taxon>Actinomycetes</taxon>
        <taxon>Micrococcales</taxon>
        <taxon>Promicromonosporaceae</taxon>
        <taxon>Myceligenerans</taxon>
    </lineage>
</organism>
<feature type="compositionally biased region" description="Gly residues" evidence="1">
    <location>
        <begin position="76"/>
        <end position="100"/>
    </location>
</feature>
<keyword evidence="2" id="KW-0812">Transmembrane</keyword>
<name>A0ABS3I4Z4_9MICO</name>
<feature type="transmembrane region" description="Helical" evidence="2">
    <location>
        <begin position="164"/>
        <end position="184"/>
    </location>
</feature>
<evidence type="ECO:0000256" key="1">
    <source>
        <dbReference type="SAM" id="MobiDB-lite"/>
    </source>
</evidence>
<dbReference type="Proteomes" id="UP000664617">
    <property type="component" value="Unassembled WGS sequence"/>
</dbReference>
<accession>A0ABS3I4Z4</accession>
<keyword evidence="2" id="KW-0472">Membrane</keyword>
<keyword evidence="4" id="KW-1185">Reference proteome</keyword>
<feature type="region of interest" description="Disordered" evidence="1">
    <location>
        <begin position="1"/>
        <end position="100"/>
    </location>
</feature>
<dbReference type="RefSeq" id="WP_207274060.1">
    <property type="nucleotide sequence ID" value="NZ_JAFMPK010000020.1"/>
</dbReference>
<keyword evidence="2" id="KW-1133">Transmembrane helix</keyword>
<dbReference type="PANTHER" id="PTHR40076:SF1">
    <property type="entry name" value="MEMBRANE PROTEIN"/>
    <property type="match status" value="1"/>
</dbReference>
<sequence length="319" mass="31773">MTENTPRDPADRPGPEPEASGPGGPEAHGAAGTPSGTNLPGAPAPRPDGVLPSSGYGAPPPGGYAAEPPGGPGASPPGGHGTPPPYGGGGAAGAGAGGGGAAPVGSFRVGEALGYAWGRFTGNPLLWVLFALLLIVVGLAFNSGNFTSFQSVWNSGSASAEVDTGGSLLGLVGVVLAGILQGLGTNAALREVSGQKPTFASLFRAPNLGMIVVAALLLIAAYFVGSLVCGIGLLVVAVFAVFTYQGVIDRNQNAWEALMASFRLVGRNFGAVFLLELALVGINILGAIPCLLGWLITMPLSYLALAFAYRRLTGGPVMA</sequence>
<feature type="transmembrane region" description="Helical" evidence="2">
    <location>
        <begin position="125"/>
        <end position="144"/>
    </location>
</feature>
<evidence type="ECO:0008006" key="5">
    <source>
        <dbReference type="Google" id="ProtNLM"/>
    </source>
</evidence>
<feature type="transmembrane region" description="Helical" evidence="2">
    <location>
        <begin position="269"/>
        <end position="285"/>
    </location>
</feature>
<feature type="compositionally biased region" description="Low complexity" evidence="1">
    <location>
        <begin position="52"/>
        <end position="68"/>
    </location>
</feature>